<accession>A0ABT0XHP3</accession>
<evidence type="ECO:0000313" key="5">
    <source>
        <dbReference type="Proteomes" id="UP001203665"/>
    </source>
</evidence>
<dbReference type="Gene3D" id="3.40.630.30">
    <property type="match status" value="1"/>
</dbReference>
<evidence type="ECO:0000256" key="2">
    <source>
        <dbReference type="ARBA" id="ARBA00023315"/>
    </source>
</evidence>
<dbReference type="PANTHER" id="PTHR43420">
    <property type="entry name" value="ACETYLTRANSFERASE"/>
    <property type="match status" value="1"/>
</dbReference>
<evidence type="ECO:0000259" key="3">
    <source>
        <dbReference type="PROSITE" id="PS51186"/>
    </source>
</evidence>
<dbReference type="InterPro" id="IPR050680">
    <property type="entry name" value="YpeA/RimI_acetyltransf"/>
</dbReference>
<reference evidence="4" key="1">
    <citation type="submission" date="2022-06" db="EMBL/GenBank/DDBJ databases">
        <title>Alkalicoccobacillus porphyridii sp. nov., isolated from a marine red alga, Porphyridium purpureum and reclassification of Shouchella plakortidis and Shouchella gibsonii as Alkalicoccobacillus plakortidis comb. nov. and Alkalicoccobacillus gibsonii comb. nov.</title>
        <authorList>
            <person name="Kim K.H."/>
            <person name="Lee J.K."/>
            <person name="Han D.M."/>
            <person name="Baek J.H."/>
            <person name="Jeon C.O."/>
        </authorList>
    </citation>
    <scope>NUCLEOTIDE SEQUENCE</scope>
    <source>
        <strain evidence="4">DSM 19153</strain>
    </source>
</reference>
<dbReference type="InterPro" id="IPR016181">
    <property type="entry name" value="Acyl_CoA_acyltransferase"/>
</dbReference>
<organism evidence="4 5">
    <name type="scientific">Alkalicoccobacillus plakortidis</name>
    <dbReference type="NCBI Taxonomy" id="444060"/>
    <lineage>
        <taxon>Bacteria</taxon>
        <taxon>Bacillati</taxon>
        <taxon>Bacillota</taxon>
        <taxon>Bacilli</taxon>
        <taxon>Bacillales</taxon>
        <taxon>Bacillaceae</taxon>
        <taxon>Alkalicoccobacillus</taxon>
    </lineage>
</organism>
<dbReference type="EMBL" id="JAMQJY010000001">
    <property type="protein sequence ID" value="MCM2675414.1"/>
    <property type="molecule type" value="Genomic_DNA"/>
</dbReference>
<evidence type="ECO:0000313" key="4">
    <source>
        <dbReference type="EMBL" id="MCM2675414.1"/>
    </source>
</evidence>
<gene>
    <name evidence="4" type="ORF">NDM98_07880</name>
</gene>
<proteinExistence type="predicted"/>
<name>A0ABT0XHP3_9BACI</name>
<dbReference type="Pfam" id="PF00583">
    <property type="entry name" value="Acetyltransf_1"/>
    <property type="match status" value="1"/>
</dbReference>
<protein>
    <submittedName>
        <fullName evidence="4">GNAT family N-acetyltransferase</fullName>
    </submittedName>
</protein>
<keyword evidence="5" id="KW-1185">Reference proteome</keyword>
<keyword evidence="1" id="KW-0808">Transferase</keyword>
<feature type="domain" description="N-acetyltransferase" evidence="3">
    <location>
        <begin position="5"/>
        <end position="174"/>
    </location>
</feature>
<sequence length="203" mass="22820">MPQPIVVSTLQNQDKDIVRKLLIDSYSQYEEVFRSPEAWSNYVQNIKDSLDNPNVEQILIAKHGPDIVGSIQLFESGEKAYQRSELDIQHPVVRLLAVHPNARGLGVAQALLRESMDIAAASGAKYLYLHTGDIMEAARALYEWLGFERDEANEFRNGDSLVRCYFFDLRKERDHIDSAGARTTIDSHSETVASVSGVIERGI</sequence>
<dbReference type="SUPFAM" id="SSF55729">
    <property type="entry name" value="Acyl-CoA N-acyltransferases (Nat)"/>
    <property type="match status" value="1"/>
</dbReference>
<dbReference type="InterPro" id="IPR000182">
    <property type="entry name" value="GNAT_dom"/>
</dbReference>
<comment type="caution">
    <text evidence="4">The sequence shown here is derived from an EMBL/GenBank/DDBJ whole genome shotgun (WGS) entry which is preliminary data.</text>
</comment>
<evidence type="ECO:0000256" key="1">
    <source>
        <dbReference type="ARBA" id="ARBA00022679"/>
    </source>
</evidence>
<dbReference type="Proteomes" id="UP001203665">
    <property type="component" value="Unassembled WGS sequence"/>
</dbReference>
<dbReference type="CDD" id="cd04301">
    <property type="entry name" value="NAT_SF"/>
    <property type="match status" value="1"/>
</dbReference>
<dbReference type="PROSITE" id="PS51186">
    <property type="entry name" value="GNAT"/>
    <property type="match status" value="1"/>
</dbReference>
<keyword evidence="2" id="KW-0012">Acyltransferase</keyword>
<dbReference type="RefSeq" id="WP_251606058.1">
    <property type="nucleotide sequence ID" value="NZ_JAMQJY010000001.1"/>
</dbReference>